<comment type="subcellular location">
    <subcellularLocation>
        <location evidence="1">Cell membrane</location>
        <topology evidence="1">Multi-pass membrane protein</topology>
    </subcellularLocation>
</comment>
<feature type="transmembrane region" description="Helical" evidence="6">
    <location>
        <begin position="21"/>
        <end position="38"/>
    </location>
</feature>
<dbReference type="KEGG" id="euz:DVS28_a4243"/>
<feature type="transmembrane region" description="Helical" evidence="6">
    <location>
        <begin position="337"/>
        <end position="359"/>
    </location>
</feature>
<dbReference type="RefSeq" id="WP_114593180.1">
    <property type="nucleotide sequence ID" value="NZ_CP031165.1"/>
</dbReference>
<organism evidence="7 8">
    <name type="scientific">Euzebya pacifica</name>
    <dbReference type="NCBI Taxonomy" id="1608957"/>
    <lineage>
        <taxon>Bacteria</taxon>
        <taxon>Bacillati</taxon>
        <taxon>Actinomycetota</taxon>
        <taxon>Nitriliruptoria</taxon>
        <taxon>Euzebyales</taxon>
    </lineage>
</organism>
<evidence type="ECO:0000256" key="1">
    <source>
        <dbReference type="ARBA" id="ARBA00004651"/>
    </source>
</evidence>
<dbReference type="Proteomes" id="UP000264006">
    <property type="component" value="Chromosome"/>
</dbReference>
<feature type="transmembrane region" description="Helical" evidence="6">
    <location>
        <begin position="104"/>
        <end position="126"/>
    </location>
</feature>
<evidence type="ECO:0000256" key="5">
    <source>
        <dbReference type="ARBA" id="ARBA00023136"/>
    </source>
</evidence>
<evidence type="ECO:0000256" key="6">
    <source>
        <dbReference type="SAM" id="Phobius"/>
    </source>
</evidence>
<dbReference type="PANTHER" id="PTHR30482">
    <property type="entry name" value="HIGH-AFFINITY BRANCHED-CHAIN AMINO ACID TRANSPORT SYSTEM PERMEASE"/>
    <property type="match status" value="1"/>
</dbReference>
<keyword evidence="2" id="KW-1003">Cell membrane</keyword>
<dbReference type="PANTHER" id="PTHR30482:SF5">
    <property type="entry name" value="ABC TRANSPORTER PERMEASE PROTEIN"/>
    <property type="match status" value="1"/>
</dbReference>
<dbReference type="InterPro" id="IPR043428">
    <property type="entry name" value="LivM-like"/>
</dbReference>
<evidence type="ECO:0000313" key="8">
    <source>
        <dbReference type="Proteomes" id="UP000264006"/>
    </source>
</evidence>
<accession>A0A346Y363</accession>
<keyword evidence="4 6" id="KW-1133">Transmembrane helix</keyword>
<feature type="transmembrane region" description="Helical" evidence="6">
    <location>
        <begin position="246"/>
        <end position="268"/>
    </location>
</feature>
<keyword evidence="8" id="KW-1185">Reference proteome</keyword>
<feature type="transmembrane region" description="Helical" evidence="6">
    <location>
        <begin position="133"/>
        <end position="151"/>
    </location>
</feature>
<dbReference type="InterPro" id="IPR001851">
    <property type="entry name" value="ABC_transp_permease"/>
</dbReference>
<sequence length="373" mass="40764">MKTATTDYRQDLRLLRTRGQRLLALAVVLVAIAVPFALSSGFDPPLDFPWTAWFPAINLALIATIGAAAFNLLLGYTHQVSVAHAAFLMLGTMLGAWMGQLHGVNFVVVMVASLIVGGLVGVIVGLPALRFQGLYLLIATFGVHFFFLLAYKKFIVGYFGFNAIIFTAPEVPAWLHWLPFITPDDNGIFAIAGNFRWYWVLLPMATLSVLFLSNVVRSREGRAFMAIAEKDVSASLIGINVTRTKLTAFALSSAFASLTGALGAYYIGARGEDSFPFELVLFYAIMIIVGGISSFQGAVFGAFFYYMAPVLFDWIRAEVPGIRSVEFLQDYANETNLAIFGVLIVIVLVARPTGLVGVWKSMKGYVSSWPYSS</sequence>
<dbReference type="EMBL" id="CP031165">
    <property type="protein sequence ID" value="AXV08910.1"/>
    <property type="molecule type" value="Genomic_DNA"/>
</dbReference>
<evidence type="ECO:0000256" key="4">
    <source>
        <dbReference type="ARBA" id="ARBA00022989"/>
    </source>
</evidence>
<keyword evidence="3 6" id="KW-0812">Transmembrane</keyword>
<name>A0A346Y363_9ACTN</name>
<keyword evidence="5 6" id="KW-0472">Membrane</keyword>
<feature type="transmembrane region" description="Helical" evidence="6">
    <location>
        <begin position="197"/>
        <end position="216"/>
    </location>
</feature>
<feature type="transmembrane region" description="Helical" evidence="6">
    <location>
        <begin position="280"/>
        <end position="306"/>
    </location>
</feature>
<feature type="transmembrane region" description="Helical" evidence="6">
    <location>
        <begin position="50"/>
        <end position="73"/>
    </location>
</feature>
<protein>
    <submittedName>
        <fullName evidence="7">Branched-chain amino acid transport system permease protein LivM</fullName>
    </submittedName>
</protein>
<dbReference type="GO" id="GO:0005886">
    <property type="term" value="C:plasma membrane"/>
    <property type="evidence" value="ECO:0007669"/>
    <property type="project" value="UniProtKB-SubCell"/>
</dbReference>
<dbReference type="GO" id="GO:0015658">
    <property type="term" value="F:branched-chain amino acid transmembrane transporter activity"/>
    <property type="evidence" value="ECO:0007669"/>
    <property type="project" value="InterPro"/>
</dbReference>
<evidence type="ECO:0000256" key="2">
    <source>
        <dbReference type="ARBA" id="ARBA00022475"/>
    </source>
</evidence>
<evidence type="ECO:0000256" key="3">
    <source>
        <dbReference type="ARBA" id="ARBA00022692"/>
    </source>
</evidence>
<dbReference type="AlphaFoldDB" id="A0A346Y363"/>
<dbReference type="Pfam" id="PF02653">
    <property type="entry name" value="BPD_transp_2"/>
    <property type="match status" value="1"/>
</dbReference>
<reference evidence="7 8" key="1">
    <citation type="submission" date="2018-09" db="EMBL/GenBank/DDBJ databases">
        <title>Complete genome sequence of Euzebya sp. DY32-46 isolated from seawater of Pacific Ocean.</title>
        <authorList>
            <person name="Xu L."/>
            <person name="Wu Y.-H."/>
            <person name="Xu X.-W."/>
        </authorList>
    </citation>
    <scope>NUCLEOTIDE SEQUENCE [LARGE SCALE GENOMIC DNA]</scope>
    <source>
        <strain evidence="7 8">DY32-46</strain>
    </source>
</reference>
<evidence type="ECO:0000313" key="7">
    <source>
        <dbReference type="EMBL" id="AXV08910.1"/>
    </source>
</evidence>
<gene>
    <name evidence="7" type="ORF">DVS28_a4243</name>
</gene>
<dbReference type="OrthoDB" id="9814461at2"/>
<dbReference type="CDD" id="cd06581">
    <property type="entry name" value="TM_PBP1_LivM_like"/>
    <property type="match status" value="1"/>
</dbReference>
<proteinExistence type="predicted"/>